<protein>
    <submittedName>
        <fullName evidence="2">Uncharacterized protein</fullName>
    </submittedName>
</protein>
<dbReference type="EMBL" id="ML991790">
    <property type="protein sequence ID" value="KAF2235585.1"/>
    <property type="molecule type" value="Genomic_DNA"/>
</dbReference>
<feature type="transmembrane region" description="Helical" evidence="1">
    <location>
        <begin position="173"/>
        <end position="196"/>
    </location>
</feature>
<evidence type="ECO:0000313" key="3">
    <source>
        <dbReference type="Proteomes" id="UP000800092"/>
    </source>
</evidence>
<keyword evidence="1" id="KW-0472">Membrane</keyword>
<sequence length="271" mass="31454">MVQSQLGLATPDHAHISALHHQTARGREVVVVMNPNLHLVWYYDRIFIQPIPRYLLSEAFWKFLQRQDKALWQACAGFIRTYWYLIKYEIDFQKALDPALGLIPVVDKQNPMTFEEFVQFVRPFTKLGDDCVSKRFTFGELRLSRLNILARIFLGKMTYHHIHAQWNEYLGKFLAPFIALFALLSAVLSAMQVGLATAVVTTESGSWHFFSTVSRWFAVVIIILVLLALISYLVLVIIMMVHDFYFAKKMEQRKRIPGFKHKISEMRSGVV</sequence>
<accession>A0A6A6HBV5</accession>
<proteinExistence type="predicted"/>
<dbReference type="Proteomes" id="UP000800092">
    <property type="component" value="Unassembled WGS sequence"/>
</dbReference>
<dbReference type="OrthoDB" id="5086500at2759"/>
<organism evidence="2 3">
    <name type="scientific">Viridothelium virens</name>
    <name type="common">Speckled blister lichen</name>
    <name type="synonym">Trypethelium virens</name>
    <dbReference type="NCBI Taxonomy" id="1048519"/>
    <lineage>
        <taxon>Eukaryota</taxon>
        <taxon>Fungi</taxon>
        <taxon>Dikarya</taxon>
        <taxon>Ascomycota</taxon>
        <taxon>Pezizomycotina</taxon>
        <taxon>Dothideomycetes</taxon>
        <taxon>Dothideomycetes incertae sedis</taxon>
        <taxon>Trypetheliales</taxon>
        <taxon>Trypetheliaceae</taxon>
        <taxon>Viridothelium</taxon>
    </lineage>
</organism>
<feature type="transmembrane region" description="Helical" evidence="1">
    <location>
        <begin position="216"/>
        <end position="246"/>
    </location>
</feature>
<keyword evidence="3" id="KW-1185">Reference proteome</keyword>
<dbReference type="AlphaFoldDB" id="A0A6A6HBV5"/>
<evidence type="ECO:0000313" key="2">
    <source>
        <dbReference type="EMBL" id="KAF2235585.1"/>
    </source>
</evidence>
<dbReference type="Pfam" id="PF20246">
    <property type="entry name" value="DUF6601"/>
    <property type="match status" value="1"/>
</dbReference>
<reference evidence="2" key="1">
    <citation type="journal article" date="2020" name="Stud. Mycol.">
        <title>101 Dothideomycetes genomes: a test case for predicting lifestyles and emergence of pathogens.</title>
        <authorList>
            <person name="Haridas S."/>
            <person name="Albert R."/>
            <person name="Binder M."/>
            <person name="Bloem J."/>
            <person name="Labutti K."/>
            <person name="Salamov A."/>
            <person name="Andreopoulos B."/>
            <person name="Baker S."/>
            <person name="Barry K."/>
            <person name="Bills G."/>
            <person name="Bluhm B."/>
            <person name="Cannon C."/>
            <person name="Castanera R."/>
            <person name="Culley D."/>
            <person name="Daum C."/>
            <person name="Ezra D."/>
            <person name="Gonzalez J."/>
            <person name="Henrissat B."/>
            <person name="Kuo A."/>
            <person name="Liang C."/>
            <person name="Lipzen A."/>
            <person name="Lutzoni F."/>
            <person name="Magnuson J."/>
            <person name="Mondo S."/>
            <person name="Nolan M."/>
            <person name="Ohm R."/>
            <person name="Pangilinan J."/>
            <person name="Park H.-J."/>
            <person name="Ramirez L."/>
            <person name="Alfaro M."/>
            <person name="Sun H."/>
            <person name="Tritt A."/>
            <person name="Yoshinaga Y."/>
            <person name="Zwiers L.-H."/>
            <person name="Turgeon B."/>
            <person name="Goodwin S."/>
            <person name="Spatafora J."/>
            <person name="Crous P."/>
            <person name="Grigoriev I."/>
        </authorList>
    </citation>
    <scope>NUCLEOTIDE SEQUENCE</scope>
    <source>
        <strain evidence="2">Tuck. ex Michener</strain>
    </source>
</reference>
<keyword evidence="1" id="KW-0812">Transmembrane</keyword>
<dbReference type="PANTHER" id="PTHR34414">
    <property type="entry name" value="HET DOMAIN-CONTAINING PROTEIN-RELATED"/>
    <property type="match status" value="1"/>
</dbReference>
<dbReference type="PANTHER" id="PTHR34414:SF1">
    <property type="entry name" value="SUBTILISIN-LIKE SERINE PROTEASE"/>
    <property type="match status" value="1"/>
</dbReference>
<gene>
    <name evidence="2" type="ORF">EV356DRAFT_514112</name>
</gene>
<evidence type="ECO:0000256" key="1">
    <source>
        <dbReference type="SAM" id="Phobius"/>
    </source>
</evidence>
<name>A0A6A6HBV5_VIRVR</name>
<keyword evidence="1" id="KW-1133">Transmembrane helix</keyword>
<dbReference type="InterPro" id="IPR046536">
    <property type="entry name" value="DUF6601"/>
</dbReference>